<feature type="domain" description="GP-PDE" evidence="2">
    <location>
        <begin position="48"/>
        <end position="175"/>
    </location>
</feature>
<dbReference type="InterPro" id="IPR017946">
    <property type="entry name" value="PLC-like_Pdiesterase_TIM-brl"/>
</dbReference>
<evidence type="ECO:0000313" key="4">
    <source>
        <dbReference type="Proteomes" id="UP000774617"/>
    </source>
</evidence>
<feature type="signal peptide" evidence="1">
    <location>
        <begin position="1"/>
        <end position="21"/>
    </location>
</feature>
<dbReference type="EMBL" id="JAGTJR010000010">
    <property type="protein sequence ID" value="KAH7053228.1"/>
    <property type="molecule type" value="Genomic_DNA"/>
</dbReference>
<reference evidence="3 4" key="1">
    <citation type="journal article" date="2021" name="Nat. Commun.">
        <title>Genetic determinants of endophytism in the Arabidopsis root mycobiome.</title>
        <authorList>
            <person name="Mesny F."/>
            <person name="Miyauchi S."/>
            <person name="Thiergart T."/>
            <person name="Pickel B."/>
            <person name="Atanasova L."/>
            <person name="Karlsson M."/>
            <person name="Huettel B."/>
            <person name="Barry K.W."/>
            <person name="Haridas S."/>
            <person name="Chen C."/>
            <person name="Bauer D."/>
            <person name="Andreopoulos W."/>
            <person name="Pangilinan J."/>
            <person name="LaButti K."/>
            <person name="Riley R."/>
            <person name="Lipzen A."/>
            <person name="Clum A."/>
            <person name="Drula E."/>
            <person name="Henrissat B."/>
            <person name="Kohler A."/>
            <person name="Grigoriev I.V."/>
            <person name="Martin F.M."/>
            <person name="Hacquard S."/>
        </authorList>
    </citation>
    <scope>NUCLEOTIDE SEQUENCE [LARGE SCALE GENOMIC DNA]</scope>
    <source>
        <strain evidence="3 4">MPI-SDFR-AT-0080</strain>
    </source>
</reference>
<comment type="caution">
    <text evidence="3">The sequence shown here is derived from an EMBL/GenBank/DDBJ whole genome shotgun (WGS) entry which is preliminary data.</text>
</comment>
<dbReference type="SUPFAM" id="SSF51695">
    <property type="entry name" value="PLC-like phosphodiesterases"/>
    <property type="match status" value="1"/>
</dbReference>
<dbReference type="Proteomes" id="UP000774617">
    <property type="component" value="Unassembled WGS sequence"/>
</dbReference>
<dbReference type="InterPro" id="IPR030395">
    <property type="entry name" value="GP_PDE_dom"/>
</dbReference>
<keyword evidence="4" id="KW-1185">Reference proteome</keyword>
<sequence>MSPKKTVVAVTLSGLVGLAGAARQPYDVKKIINAFRNPPDDLTILCAHRGLRWNGTADNSYESYFRAPEAGIECVETDIRLSLDGYLPMIHDSGLGRETDVSEQTGKAAYNPFTGQGYSPKVSESNFSGFIENLHRRDELGRVRREQVATLPDMIQNIHEAKTNVVLQLDFKDQAAVEPAYWALKNLTNAAGIPANEWCIYKLQAEWYRSPEEFEALEWVQDAFASGIELAFIPVYQPGDVAEWDVLASLQSFAKTNYTISAEIELQSTGGALQHLNDYLDGDEWDGVFNSRGIFFAIGDFADPFTSNLTFFDTANYTLPDDIRTNNSVFVYRDNAAPVLLDTLANDKFHDSRSDFAWIIDQGYHWVITDTADEWHHRLKDQGKRNLSSLVADGQELVDPTWGSGWYKARRHARDLDSNI</sequence>
<name>A0ABQ8GE56_9PEZI</name>
<dbReference type="Pfam" id="PF03009">
    <property type="entry name" value="GDPD"/>
    <property type="match status" value="1"/>
</dbReference>
<dbReference type="PANTHER" id="PTHR43805:SF1">
    <property type="entry name" value="GP-PDE DOMAIN-CONTAINING PROTEIN"/>
    <property type="match status" value="1"/>
</dbReference>
<gene>
    <name evidence="3" type="ORF">B0J12DRAFT_727491</name>
</gene>
<feature type="chain" id="PRO_5046340141" description="GP-PDE domain-containing protein" evidence="1">
    <location>
        <begin position="22"/>
        <end position="420"/>
    </location>
</feature>
<dbReference type="PANTHER" id="PTHR43805">
    <property type="entry name" value="GLYCEROPHOSPHORYL DIESTER PHOSPHODIESTERASE"/>
    <property type="match status" value="1"/>
</dbReference>
<evidence type="ECO:0000313" key="3">
    <source>
        <dbReference type="EMBL" id="KAH7053228.1"/>
    </source>
</evidence>
<protein>
    <recommendedName>
        <fullName evidence="2">GP-PDE domain-containing protein</fullName>
    </recommendedName>
</protein>
<keyword evidence="1" id="KW-0732">Signal</keyword>
<organism evidence="3 4">
    <name type="scientific">Macrophomina phaseolina</name>
    <dbReference type="NCBI Taxonomy" id="35725"/>
    <lineage>
        <taxon>Eukaryota</taxon>
        <taxon>Fungi</taxon>
        <taxon>Dikarya</taxon>
        <taxon>Ascomycota</taxon>
        <taxon>Pezizomycotina</taxon>
        <taxon>Dothideomycetes</taxon>
        <taxon>Dothideomycetes incertae sedis</taxon>
        <taxon>Botryosphaeriales</taxon>
        <taxon>Botryosphaeriaceae</taxon>
        <taxon>Macrophomina</taxon>
    </lineage>
</organism>
<dbReference type="Gene3D" id="3.20.20.190">
    <property type="entry name" value="Phosphatidylinositol (PI) phosphodiesterase"/>
    <property type="match status" value="1"/>
</dbReference>
<evidence type="ECO:0000259" key="2">
    <source>
        <dbReference type="Pfam" id="PF03009"/>
    </source>
</evidence>
<proteinExistence type="predicted"/>
<accession>A0ABQ8GE56</accession>
<evidence type="ECO:0000256" key="1">
    <source>
        <dbReference type="SAM" id="SignalP"/>
    </source>
</evidence>